<proteinExistence type="predicted"/>
<feature type="compositionally biased region" description="Polar residues" evidence="1">
    <location>
        <begin position="228"/>
        <end position="240"/>
    </location>
</feature>
<dbReference type="Proteomes" id="UP000298030">
    <property type="component" value="Unassembled WGS sequence"/>
</dbReference>
<evidence type="ECO:0000313" key="3">
    <source>
        <dbReference type="Proteomes" id="UP000298030"/>
    </source>
</evidence>
<dbReference type="AlphaFoldDB" id="A0A4Y7SJA9"/>
<dbReference type="OrthoDB" id="265761at2759"/>
<gene>
    <name evidence="2" type="ORF">FA13DRAFT_1766607</name>
</gene>
<accession>A0A4Y7SJA9</accession>
<name>A0A4Y7SJA9_COPMI</name>
<feature type="compositionally biased region" description="Basic and acidic residues" evidence="1">
    <location>
        <begin position="199"/>
        <end position="208"/>
    </location>
</feature>
<reference evidence="2 3" key="1">
    <citation type="journal article" date="2019" name="Nat. Ecol. Evol.">
        <title>Megaphylogeny resolves global patterns of mushroom evolution.</title>
        <authorList>
            <person name="Varga T."/>
            <person name="Krizsan K."/>
            <person name="Foldi C."/>
            <person name="Dima B."/>
            <person name="Sanchez-Garcia M."/>
            <person name="Sanchez-Ramirez S."/>
            <person name="Szollosi G.J."/>
            <person name="Szarkandi J.G."/>
            <person name="Papp V."/>
            <person name="Albert L."/>
            <person name="Andreopoulos W."/>
            <person name="Angelini C."/>
            <person name="Antonin V."/>
            <person name="Barry K.W."/>
            <person name="Bougher N.L."/>
            <person name="Buchanan P."/>
            <person name="Buyck B."/>
            <person name="Bense V."/>
            <person name="Catcheside P."/>
            <person name="Chovatia M."/>
            <person name="Cooper J."/>
            <person name="Damon W."/>
            <person name="Desjardin D."/>
            <person name="Finy P."/>
            <person name="Geml J."/>
            <person name="Haridas S."/>
            <person name="Hughes K."/>
            <person name="Justo A."/>
            <person name="Karasinski D."/>
            <person name="Kautmanova I."/>
            <person name="Kiss B."/>
            <person name="Kocsube S."/>
            <person name="Kotiranta H."/>
            <person name="LaButti K.M."/>
            <person name="Lechner B.E."/>
            <person name="Liimatainen K."/>
            <person name="Lipzen A."/>
            <person name="Lukacs Z."/>
            <person name="Mihaltcheva S."/>
            <person name="Morgado L.N."/>
            <person name="Niskanen T."/>
            <person name="Noordeloos M.E."/>
            <person name="Ohm R.A."/>
            <person name="Ortiz-Santana B."/>
            <person name="Ovrebo C."/>
            <person name="Racz N."/>
            <person name="Riley R."/>
            <person name="Savchenko A."/>
            <person name="Shiryaev A."/>
            <person name="Soop K."/>
            <person name="Spirin V."/>
            <person name="Szebenyi C."/>
            <person name="Tomsovsky M."/>
            <person name="Tulloss R.E."/>
            <person name="Uehling J."/>
            <person name="Grigoriev I.V."/>
            <person name="Vagvolgyi C."/>
            <person name="Papp T."/>
            <person name="Martin F.M."/>
            <person name="Miettinen O."/>
            <person name="Hibbett D.S."/>
            <person name="Nagy L.G."/>
        </authorList>
    </citation>
    <scope>NUCLEOTIDE SEQUENCE [LARGE SCALE GENOMIC DNA]</scope>
    <source>
        <strain evidence="2 3">FP101781</strain>
    </source>
</reference>
<keyword evidence="3" id="KW-1185">Reference proteome</keyword>
<sequence length="381" mass="42717">MASFDLATVTRGVRALQALDVSRIVGLLRGIPTALKYLVMFVFLLNIKVLAPRMALYVPDFLLRIWRPALLRQFQHRMLKLRTMFYSKEKQIRLEDEWYNSITPIGAHPLVKEVSYRAMGQVSLDESDFNGHLSNSSYAKAAIVYFPNLFRERGWIPLAATHFHFIREIPILGALRDPLRHRRLGPEVVLHRPPVRHQAQKEREEANRGRPPPATVSRTAVGPEELSGNGTPVTSASTNSEGVLKSVSNIIASQEHDGATLHTIVCSQLCFKVGRITIPQSSSLLSNGFSGVPGDEAKPFTATNPPPHWETVEAMALKSLGKGGGRRPMAEFLKGGWRDVPEEKRWWTQAYDPIREKLNANLAQVDQLKRGLEGARHFEIA</sequence>
<feature type="region of interest" description="Disordered" evidence="1">
    <location>
        <begin position="190"/>
        <end position="240"/>
    </location>
</feature>
<organism evidence="2 3">
    <name type="scientific">Coprinellus micaceus</name>
    <name type="common">Glistening ink-cap mushroom</name>
    <name type="synonym">Coprinus micaceus</name>
    <dbReference type="NCBI Taxonomy" id="71717"/>
    <lineage>
        <taxon>Eukaryota</taxon>
        <taxon>Fungi</taxon>
        <taxon>Dikarya</taxon>
        <taxon>Basidiomycota</taxon>
        <taxon>Agaricomycotina</taxon>
        <taxon>Agaricomycetes</taxon>
        <taxon>Agaricomycetidae</taxon>
        <taxon>Agaricales</taxon>
        <taxon>Agaricineae</taxon>
        <taxon>Psathyrellaceae</taxon>
        <taxon>Coprinellus</taxon>
    </lineage>
</organism>
<evidence type="ECO:0000256" key="1">
    <source>
        <dbReference type="SAM" id="MobiDB-lite"/>
    </source>
</evidence>
<dbReference type="EMBL" id="QPFP01000105">
    <property type="protein sequence ID" value="TEB21684.1"/>
    <property type="molecule type" value="Genomic_DNA"/>
</dbReference>
<protein>
    <submittedName>
        <fullName evidence="2">Uncharacterized protein</fullName>
    </submittedName>
</protein>
<evidence type="ECO:0000313" key="2">
    <source>
        <dbReference type="EMBL" id="TEB21684.1"/>
    </source>
</evidence>
<comment type="caution">
    <text evidence="2">The sequence shown here is derived from an EMBL/GenBank/DDBJ whole genome shotgun (WGS) entry which is preliminary data.</text>
</comment>